<protein>
    <submittedName>
        <fullName evidence="2">Uncharacterized protein</fullName>
    </submittedName>
</protein>
<name>A0A401RVR6_CHIPU</name>
<evidence type="ECO:0000313" key="2">
    <source>
        <dbReference type="EMBL" id="GCC22250.1"/>
    </source>
</evidence>
<dbReference type="AlphaFoldDB" id="A0A401RVR6"/>
<reference evidence="2 3" key="1">
    <citation type="journal article" date="2018" name="Nat. Ecol. Evol.">
        <title>Shark genomes provide insights into elasmobranch evolution and the origin of vertebrates.</title>
        <authorList>
            <person name="Hara Y"/>
            <person name="Yamaguchi K"/>
            <person name="Onimaru K"/>
            <person name="Kadota M"/>
            <person name="Koyanagi M"/>
            <person name="Keeley SD"/>
            <person name="Tatsumi K"/>
            <person name="Tanaka K"/>
            <person name="Motone F"/>
            <person name="Kageyama Y"/>
            <person name="Nozu R"/>
            <person name="Adachi N"/>
            <person name="Nishimura O"/>
            <person name="Nakagawa R"/>
            <person name="Tanegashima C"/>
            <person name="Kiyatake I"/>
            <person name="Matsumoto R"/>
            <person name="Murakumo K"/>
            <person name="Nishida K"/>
            <person name="Terakita A"/>
            <person name="Kuratani S"/>
            <person name="Sato K"/>
            <person name="Hyodo S Kuraku.S."/>
        </authorList>
    </citation>
    <scope>NUCLEOTIDE SEQUENCE [LARGE SCALE GENOMIC DNA]</scope>
</reference>
<dbReference type="Proteomes" id="UP000287033">
    <property type="component" value="Unassembled WGS sequence"/>
</dbReference>
<proteinExistence type="predicted"/>
<dbReference type="EMBL" id="BEZZ01000008">
    <property type="protein sequence ID" value="GCC22250.1"/>
    <property type="molecule type" value="Genomic_DNA"/>
</dbReference>
<evidence type="ECO:0000256" key="1">
    <source>
        <dbReference type="SAM" id="MobiDB-lite"/>
    </source>
</evidence>
<organism evidence="2 3">
    <name type="scientific">Chiloscyllium punctatum</name>
    <name type="common">Brownbanded bambooshark</name>
    <name type="synonym">Hemiscyllium punctatum</name>
    <dbReference type="NCBI Taxonomy" id="137246"/>
    <lineage>
        <taxon>Eukaryota</taxon>
        <taxon>Metazoa</taxon>
        <taxon>Chordata</taxon>
        <taxon>Craniata</taxon>
        <taxon>Vertebrata</taxon>
        <taxon>Chondrichthyes</taxon>
        <taxon>Elasmobranchii</taxon>
        <taxon>Galeomorphii</taxon>
        <taxon>Galeoidea</taxon>
        <taxon>Orectolobiformes</taxon>
        <taxon>Hemiscylliidae</taxon>
        <taxon>Chiloscyllium</taxon>
    </lineage>
</organism>
<feature type="region of interest" description="Disordered" evidence="1">
    <location>
        <begin position="85"/>
        <end position="112"/>
    </location>
</feature>
<accession>A0A401RVR6</accession>
<sequence>MDEVEGRVCDEEEHVGWCKVMDRCSNAPFWQLIAETALDLSAEFVDKTEEEDGEERWAKGSGFIVSDRGCICSVCGSESAVEGLNMEGEGGGESNMLPSEEGGLAQLPSPCM</sequence>
<comment type="caution">
    <text evidence="2">The sequence shown here is derived from an EMBL/GenBank/DDBJ whole genome shotgun (WGS) entry which is preliminary data.</text>
</comment>
<keyword evidence="3" id="KW-1185">Reference proteome</keyword>
<evidence type="ECO:0000313" key="3">
    <source>
        <dbReference type="Proteomes" id="UP000287033"/>
    </source>
</evidence>
<gene>
    <name evidence="2" type="ORF">chiPu_0000635</name>
</gene>